<evidence type="ECO:0000313" key="2">
    <source>
        <dbReference type="Proteomes" id="UP000733379"/>
    </source>
</evidence>
<sequence>MVAVNPQVYYDAARNLTNIGHDIDAATTTLVKALADTGSMAGTSAAATTWATSYDTRASSVIDNARGLGQTLPYFASLIALALWPANRCLRLCEAHTTDLTSWRWSTTSWRQARM</sequence>
<name>A0ABS6AUP9_9NOCA</name>
<keyword evidence="2" id="KW-1185">Reference proteome</keyword>
<proteinExistence type="predicted"/>
<organism evidence="1 2">
    <name type="scientific">Nocardia albiluteola</name>
    <dbReference type="NCBI Taxonomy" id="2842303"/>
    <lineage>
        <taxon>Bacteria</taxon>
        <taxon>Bacillati</taxon>
        <taxon>Actinomycetota</taxon>
        <taxon>Actinomycetes</taxon>
        <taxon>Mycobacteriales</taxon>
        <taxon>Nocardiaceae</taxon>
        <taxon>Nocardia</taxon>
    </lineage>
</organism>
<reference evidence="1 2" key="1">
    <citation type="submission" date="2021-06" db="EMBL/GenBank/DDBJ databases">
        <title>Actinomycetes sequencing.</title>
        <authorList>
            <person name="Shan Q."/>
        </authorList>
    </citation>
    <scope>NUCLEOTIDE SEQUENCE [LARGE SCALE GENOMIC DNA]</scope>
    <source>
        <strain evidence="1 2">NEAU-G5</strain>
    </source>
</reference>
<accession>A0ABS6AUP9</accession>
<evidence type="ECO:0000313" key="1">
    <source>
        <dbReference type="EMBL" id="MBU3060685.1"/>
    </source>
</evidence>
<dbReference type="Proteomes" id="UP000733379">
    <property type="component" value="Unassembled WGS sequence"/>
</dbReference>
<comment type="caution">
    <text evidence="1">The sequence shown here is derived from an EMBL/GenBank/DDBJ whole genome shotgun (WGS) entry which is preliminary data.</text>
</comment>
<protein>
    <submittedName>
        <fullName evidence="1">Uncharacterized protein</fullName>
    </submittedName>
</protein>
<dbReference type="RefSeq" id="WP_215915507.1">
    <property type="nucleotide sequence ID" value="NZ_JAHKNI010000001.1"/>
</dbReference>
<gene>
    <name evidence="1" type="ORF">KO481_04005</name>
</gene>
<dbReference type="EMBL" id="JAHKNI010000001">
    <property type="protein sequence ID" value="MBU3060685.1"/>
    <property type="molecule type" value="Genomic_DNA"/>
</dbReference>